<name>H8MQB8_CORCM</name>
<proteinExistence type="predicted"/>
<sequence length="131" mass="14875">MKYNQDFQVESVLDVLRRINEKYEEGSDEDEALRIAAVALLYLQDSGRMDEYREFFRSFYTPAIEDVVVAGTFETRQAAEAWLASGKGHDGDLLRIAGQGFQVIRTGGSQQTLLRTPLPEELMKKFPPQPT</sequence>
<reference evidence="1 2" key="1">
    <citation type="journal article" date="2012" name="J. Bacteriol.">
        <title>Complete Genome Sequence of the Fruiting Myxobacterium Corallococcus coralloides DSM 2259.</title>
        <authorList>
            <person name="Huntley S."/>
            <person name="Zhang Y."/>
            <person name="Treuner-Lange A."/>
            <person name="Kneip S."/>
            <person name="Sensen C.W."/>
            <person name="Sogaard-Andersen L."/>
        </authorList>
    </citation>
    <scope>NUCLEOTIDE SEQUENCE [LARGE SCALE GENOMIC DNA]</scope>
    <source>
        <strain evidence="2">ATCC 25202 / DSM 2259 / NBRC 100086 / M2</strain>
    </source>
</reference>
<protein>
    <submittedName>
        <fullName evidence="1">Uncharacterized protein</fullName>
    </submittedName>
</protein>
<dbReference type="EMBL" id="CP003389">
    <property type="protein sequence ID" value="AFE07594.1"/>
    <property type="molecule type" value="Genomic_DNA"/>
</dbReference>
<organism evidence="1 2">
    <name type="scientific">Corallococcus coralloides (strain ATCC 25202 / DSM 2259 / NBRC 100086 / M2)</name>
    <name type="common">Myxococcus coralloides</name>
    <dbReference type="NCBI Taxonomy" id="1144275"/>
    <lineage>
        <taxon>Bacteria</taxon>
        <taxon>Pseudomonadati</taxon>
        <taxon>Myxococcota</taxon>
        <taxon>Myxococcia</taxon>
        <taxon>Myxococcales</taxon>
        <taxon>Cystobacterineae</taxon>
        <taxon>Myxococcaceae</taxon>
        <taxon>Corallococcus</taxon>
    </lineage>
</organism>
<accession>H8MQB8</accession>
<dbReference type="Proteomes" id="UP000007587">
    <property type="component" value="Chromosome"/>
</dbReference>
<dbReference type="OrthoDB" id="5511658at2"/>
<evidence type="ECO:0000313" key="2">
    <source>
        <dbReference type="Proteomes" id="UP000007587"/>
    </source>
</evidence>
<dbReference type="STRING" id="1144275.COCOR_07551"/>
<gene>
    <name evidence="1" type="ordered locus">COCOR_07551</name>
</gene>
<dbReference type="AlphaFoldDB" id="H8MQB8"/>
<keyword evidence="2" id="KW-1185">Reference proteome</keyword>
<dbReference type="InParanoid" id="H8MQB8"/>
<dbReference type="HOGENOM" id="CLU_1991327_0_0_7"/>
<dbReference type="KEGG" id="ccx:COCOR_07551"/>
<reference evidence="2" key="2">
    <citation type="submission" date="2012-03" db="EMBL/GenBank/DDBJ databases">
        <title>Genome sequence of the fruiting myxobacterium Corallococcus coralloides DSM 2259.</title>
        <authorList>
            <person name="Huntley S."/>
            <person name="Zhang Y."/>
            <person name="Treuner-Lange A."/>
            <person name="Sensen C.W."/>
            <person name="Sogaard-Andersen L."/>
        </authorList>
    </citation>
    <scope>NUCLEOTIDE SEQUENCE [LARGE SCALE GENOMIC DNA]</scope>
    <source>
        <strain evidence="2">ATCC 25202 / DSM 2259 / NBRC 100086 / M2</strain>
    </source>
</reference>
<evidence type="ECO:0000313" key="1">
    <source>
        <dbReference type="EMBL" id="AFE07594.1"/>
    </source>
</evidence>